<organism evidence="1 2">
    <name type="scientific">Thalassiosira oceanica</name>
    <name type="common">Marine diatom</name>
    <dbReference type="NCBI Taxonomy" id="159749"/>
    <lineage>
        <taxon>Eukaryota</taxon>
        <taxon>Sar</taxon>
        <taxon>Stramenopiles</taxon>
        <taxon>Ochrophyta</taxon>
        <taxon>Bacillariophyta</taxon>
        <taxon>Coscinodiscophyceae</taxon>
        <taxon>Thalassiosirophycidae</taxon>
        <taxon>Thalassiosirales</taxon>
        <taxon>Thalassiosiraceae</taxon>
        <taxon>Thalassiosira</taxon>
    </lineage>
</organism>
<dbReference type="EMBL" id="AGNL01015199">
    <property type="protein sequence ID" value="EJK66206.1"/>
    <property type="molecule type" value="Genomic_DNA"/>
</dbReference>
<sequence length="85" mass="9444">MGSLAGSRHRKTRWCLCSVQLLYLELALHNKHLFTSPSPVRLLYVEIAAAILPILSLPPTATSQLLYTDELSCKKKQASTSPHMP</sequence>
<comment type="caution">
    <text evidence="1">The sequence shown here is derived from an EMBL/GenBank/DDBJ whole genome shotgun (WGS) entry which is preliminary data.</text>
</comment>
<evidence type="ECO:0000313" key="1">
    <source>
        <dbReference type="EMBL" id="EJK66206.1"/>
    </source>
</evidence>
<name>K0SYZ7_THAOC</name>
<evidence type="ECO:0000313" key="2">
    <source>
        <dbReference type="Proteomes" id="UP000266841"/>
    </source>
</evidence>
<dbReference type="Proteomes" id="UP000266841">
    <property type="component" value="Unassembled WGS sequence"/>
</dbReference>
<dbReference type="AlphaFoldDB" id="K0SYZ7"/>
<protein>
    <submittedName>
        <fullName evidence="1">Uncharacterized protein</fullName>
    </submittedName>
</protein>
<gene>
    <name evidence="1" type="ORF">THAOC_12888</name>
</gene>
<accession>K0SYZ7</accession>
<keyword evidence="2" id="KW-1185">Reference proteome</keyword>
<proteinExistence type="predicted"/>
<reference evidence="1 2" key="1">
    <citation type="journal article" date="2012" name="Genome Biol.">
        <title>Genome and low-iron response of an oceanic diatom adapted to chronic iron limitation.</title>
        <authorList>
            <person name="Lommer M."/>
            <person name="Specht M."/>
            <person name="Roy A.S."/>
            <person name="Kraemer L."/>
            <person name="Andreson R."/>
            <person name="Gutowska M.A."/>
            <person name="Wolf J."/>
            <person name="Bergner S.V."/>
            <person name="Schilhabel M.B."/>
            <person name="Klostermeier U.C."/>
            <person name="Beiko R.G."/>
            <person name="Rosenstiel P."/>
            <person name="Hippler M."/>
            <person name="Laroche J."/>
        </authorList>
    </citation>
    <scope>NUCLEOTIDE SEQUENCE [LARGE SCALE GENOMIC DNA]</scope>
    <source>
        <strain evidence="1 2">CCMP1005</strain>
    </source>
</reference>